<feature type="transmembrane region" description="Helical" evidence="6">
    <location>
        <begin position="452"/>
        <end position="477"/>
    </location>
</feature>
<evidence type="ECO:0000256" key="3">
    <source>
        <dbReference type="ARBA" id="ARBA00022989"/>
    </source>
</evidence>
<feature type="transmembrane region" description="Helical" evidence="6">
    <location>
        <begin position="497"/>
        <end position="515"/>
    </location>
</feature>
<dbReference type="Proteomes" id="UP000481947">
    <property type="component" value="Unassembled WGS sequence"/>
</dbReference>
<comment type="caution">
    <text evidence="8">The sequence shown here is derived from an EMBL/GenBank/DDBJ whole genome shotgun (WGS) entry which is preliminary data.</text>
</comment>
<evidence type="ECO:0000256" key="4">
    <source>
        <dbReference type="ARBA" id="ARBA00023136"/>
    </source>
</evidence>
<dbReference type="GO" id="GO:0016874">
    <property type="term" value="F:ligase activity"/>
    <property type="evidence" value="ECO:0007669"/>
    <property type="project" value="UniProtKB-KW"/>
</dbReference>
<feature type="transmembrane region" description="Helical" evidence="6">
    <location>
        <begin position="328"/>
        <end position="346"/>
    </location>
</feature>
<dbReference type="InterPro" id="IPR007016">
    <property type="entry name" value="O-antigen_ligase-rel_domated"/>
</dbReference>
<feature type="transmembrane region" description="Helical" evidence="6">
    <location>
        <begin position="203"/>
        <end position="222"/>
    </location>
</feature>
<name>A0A7C9J4B8_9BURK</name>
<sequence>MSMLTFSRGLKERASACERRLGRNLSGTMLAQAPSSSAPAVASTVAGRKQWVLMTGPIMVRRSDRHLWSCIVCKDFTTRSQFHRAHNWTIPTLPTASPMTRYIVFLATLLALRMIAQRGLSQAVLLVWIPIFLAFPFNFAVTIPGLPDPNLMQAAILPILVVLLRDKGPLMKFGRMEMLLAIYVAFRVFVDFLGRGYSDAQNYAFYMLSSLIGPYLIGRYVIDKRQMDIAAARMFVLMFVIFFPMFVYELKFWVSPVYKLFSIFFPGAGSGLSVRYGVARTAGTFEHPILACVMIVVVYRLHRWLTWVGEWDKPQRGWLGWLDQKTRWMRIPLAAKISILLILMAIMTISRGPWIGGLVGAAMTAVGNFKNRKKWLVIFALALVMGGGAGKMALDAYITPKEGQVISGEAQTMLYRKEMIDRYKEFMYEKMWTGWGLTTRPKIKGMESIDNAFFLMALQHGLPAMLIFITIFLYAIISQIKFGLKAPPGESPLGFTFAGIYLAAFISFATVYMGSHTEPMLFLLLGWGESIKNRPETGITTRSATTPQHSGSNAPFRRILY</sequence>
<dbReference type="InterPro" id="IPR051533">
    <property type="entry name" value="WaaL-like"/>
</dbReference>
<keyword evidence="3 6" id="KW-1133">Transmembrane helix</keyword>
<keyword evidence="2 6" id="KW-0812">Transmembrane</keyword>
<organism evidence="8 9">
    <name type="scientific">Malikia spinosa</name>
    <dbReference type="NCBI Taxonomy" id="86180"/>
    <lineage>
        <taxon>Bacteria</taxon>
        <taxon>Pseudomonadati</taxon>
        <taxon>Pseudomonadota</taxon>
        <taxon>Betaproteobacteria</taxon>
        <taxon>Burkholderiales</taxon>
        <taxon>Comamonadaceae</taxon>
        <taxon>Malikia</taxon>
    </lineage>
</organism>
<protein>
    <submittedName>
        <fullName evidence="8">O-antigen ligase family protein</fullName>
    </submittedName>
</protein>
<gene>
    <name evidence="8" type="ORF">F5985_14865</name>
</gene>
<dbReference type="PANTHER" id="PTHR37422:SF23">
    <property type="entry name" value="TEICHURONIC ACID BIOSYNTHESIS PROTEIN TUAE"/>
    <property type="match status" value="1"/>
</dbReference>
<feature type="domain" description="O-antigen ligase-related" evidence="7">
    <location>
        <begin position="338"/>
        <end position="469"/>
    </location>
</feature>
<evidence type="ECO:0000256" key="5">
    <source>
        <dbReference type="SAM" id="MobiDB-lite"/>
    </source>
</evidence>
<reference evidence="8 9" key="1">
    <citation type="submission" date="2019-09" db="EMBL/GenBank/DDBJ databases">
        <title>Identification of Malikia spinosa a prominent benzene-, toluene-, and ethylbenzene-degrading bacterium: enrichment, isolation and whole genome sequencing.</title>
        <authorList>
            <person name="Tancsics A."/>
            <person name="Revesz F."/>
            <person name="Kriszt B."/>
        </authorList>
    </citation>
    <scope>NUCLEOTIDE SEQUENCE [LARGE SCALE GENOMIC DNA]</scope>
    <source>
        <strain evidence="8 9">AB6</strain>
    </source>
</reference>
<dbReference type="Pfam" id="PF04932">
    <property type="entry name" value="Wzy_C"/>
    <property type="match status" value="1"/>
</dbReference>
<evidence type="ECO:0000256" key="6">
    <source>
        <dbReference type="SAM" id="Phobius"/>
    </source>
</evidence>
<comment type="subcellular location">
    <subcellularLocation>
        <location evidence="1">Membrane</location>
        <topology evidence="1">Multi-pass membrane protein</topology>
    </subcellularLocation>
</comment>
<dbReference type="PANTHER" id="PTHR37422">
    <property type="entry name" value="TEICHURONIC ACID BIOSYNTHESIS PROTEIN TUAE"/>
    <property type="match status" value="1"/>
</dbReference>
<feature type="transmembrane region" description="Helical" evidence="6">
    <location>
        <begin position="99"/>
        <end position="116"/>
    </location>
</feature>
<feature type="compositionally biased region" description="Polar residues" evidence="5">
    <location>
        <begin position="538"/>
        <end position="553"/>
    </location>
</feature>
<feature type="transmembrane region" description="Helical" evidence="6">
    <location>
        <begin position="123"/>
        <end position="143"/>
    </location>
</feature>
<evidence type="ECO:0000313" key="8">
    <source>
        <dbReference type="EMBL" id="MYZ53375.1"/>
    </source>
</evidence>
<dbReference type="EMBL" id="VYSB01000019">
    <property type="protein sequence ID" value="MYZ53375.1"/>
    <property type="molecule type" value="Genomic_DNA"/>
</dbReference>
<dbReference type="AlphaFoldDB" id="A0A7C9J4B8"/>
<keyword evidence="8" id="KW-0436">Ligase</keyword>
<dbReference type="GO" id="GO:0016020">
    <property type="term" value="C:membrane"/>
    <property type="evidence" value="ECO:0007669"/>
    <property type="project" value="UniProtKB-SubCell"/>
</dbReference>
<feature type="region of interest" description="Disordered" evidence="5">
    <location>
        <begin position="537"/>
        <end position="561"/>
    </location>
</feature>
<keyword evidence="4 6" id="KW-0472">Membrane</keyword>
<evidence type="ECO:0000256" key="2">
    <source>
        <dbReference type="ARBA" id="ARBA00022692"/>
    </source>
</evidence>
<evidence type="ECO:0000256" key="1">
    <source>
        <dbReference type="ARBA" id="ARBA00004141"/>
    </source>
</evidence>
<proteinExistence type="predicted"/>
<evidence type="ECO:0000259" key="7">
    <source>
        <dbReference type="Pfam" id="PF04932"/>
    </source>
</evidence>
<accession>A0A7C9J4B8</accession>
<feature type="transmembrane region" description="Helical" evidence="6">
    <location>
        <begin position="234"/>
        <end position="254"/>
    </location>
</feature>
<feature type="transmembrane region" description="Helical" evidence="6">
    <location>
        <begin position="375"/>
        <end position="394"/>
    </location>
</feature>
<evidence type="ECO:0000313" key="9">
    <source>
        <dbReference type="Proteomes" id="UP000481947"/>
    </source>
</evidence>